<organism evidence="1 2">
    <name type="scientific">Brenthis ino</name>
    <name type="common">lesser marbled fritillary</name>
    <dbReference type="NCBI Taxonomy" id="405034"/>
    <lineage>
        <taxon>Eukaryota</taxon>
        <taxon>Metazoa</taxon>
        <taxon>Ecdysozoa</taxon>
        <taxon>Arthropoda</taxon>
        <taxon>Hexapoda</taxon>
        <taxon>Insecta</taxon>
        <taxon>Pterygota</taxon>
        <taxon>Neoptera</taxon>
        <taxon>Endopterygota</taxon>
        <taxon>Lepidoptera</taxon>
        <taxon>Glossata</taxon>
        <taxon>Ditrysia</taxon>
        <taxon>Papilionoidea</taxon>
        <taxon>Nymphalidae</taxon>
        <taxon>Heliconiinae</taxon>
        <taxon>Argynnini</taxon>
        <taxon>Brenthis</taxon>
    </lineage>
</organism>
<reference evidence="1" key="1">
    <citation type="submission" date="2021-12" db="EMBL/GenBank/DDBJ databases">
        <authorList>
            <person name="Martin H S."/>
        </authorList>
    </citation>
    <scope>NUCLEOTIDE SEQUENCE</scope>
</reference>
<dbReference type="Proteomes" id="UP000838878">
    <property type="component" value="Chromosome 1"/>
</dbReference>
<feature type="non-terminal residue" evidence="1">
    <location>
        <position position="91"/>
    </location>
</feature>
<accession>A0A8J9Y4A1</accession>
<keyword evidence="2" id="KW-1185">Reference proteome</keyword>
<protein>
    <submittedName>
        <fullName evidence="1">Uncharacterized protein</fullName>
    </submittedName>
</protein>
<gene>
    <name evidence="1" type="ORF">BINO364_LOCUS310</name>
</gene>
<name>A0A8J9Y4A1_9NEOP</name>
<dbReference type="EMBL" id="OV170221">
    <property type="protein sequence ID" value="CAH0713116.1"/>
    <property type="molecule type" value="Genomic_DNA"/>
</dbReference>
<sequence>MNDIVSGEKYKVIEMDQSDFVDIKMLIEGRNWTHDSEGNKILWSNIMEVVAGTHEGILNLKYSFEEDYIIEFHAHTELHTQGATMDHNWST</sequence>
<proteinExistence type="predicted"/>
<evidence type="ECO:0000313" key="1">
    <source>
        <dbReference type="EMBL" id="CAH0713116.1"/>
    </source>
</evidence>
<dbReference type="OrthoDB" id="6136790at2759"/>
<evidence type="ECO:0000313" key="2">
    <source>
        <dbReference type="Proteomes" id="UP000838878"/>
    </source>
</evidence>
<dbReference type="AlphaFoldDB" id="A0A8J9Y4A1"/>